<name>A0A841I4M3_9DEIO</name>
<dbReference type="RefSeq" id="WP_183988105.1">
    <property type="nucleotide sequence ID" value="NZ_JACHHG010000011.1"/>
</dbReference>
<reference evidence="1 2" key="1">
    <citation type="submission" date="2020-08" db="EMBL/GenBank/DDBJ databases">
        <title>Genomic Encyclopedia of Type Strains, Phase IV (KMG-IV): sequencing the most valuable type-strain genomes for metagenomic binning, comparative biology and taxonomic classification.</title>
        <authorList>
            <person name="Goeker M."/>
        </authorList>
    </citation>
    <scope>NUCLEOTIDE SEQUENCE [LARGE SCALE GENOMIC DNA]</scope>
    <source>
        <strain evidence="1 2">DSM 21458</strain>
    </source>
</reference>
<comment type="caution">
    <text evidence="1">The sequence shown here is derived from an EMBL/GenBank/DDBJ whole genome shotgun (WGS) entry which is preliminary data.</text>
</comment>
<organism evidence="1 2">
    <name type="scientific">Deinobacterium chartae</name>
    <dbReference type="NCBI Taxonomy" id="521158"/>
    <lineage>
        <taxon>Bacteria</taxon>
        <taxon>Thermotogati</taxon>
        <taxon>Deinococcota</taxon>
        <taxon>Deinococci</taxon>
        <taxon>Deinococcales</taxon>
        <taxon>Deinococcaceae</taxon>
        <taxon>Deinobacterium</taxon>
    </lineage>
</organism>
<dbReference type="AlphaFoldDB" id="A0A841I4M3"/>
<keyword evidence="2" id="KW-1185">Reference proteome</keyword>
<evidence type="ECO:0000313" key="1">
    <source>
        <dbReference type="EMBL" id="MBB6099348.1"/>
    </source>
</evidence>
<dbReference type="Proteomes" id="UP000569951">
    <property type="component" value="Unassembled WGS sequence"/>
</dbReference>
<gene>
    <name evidence="1" type="ORF">HNR42_002789</name>
</gene>
<sequence length="233" mass="26304">MASSSTVHDSRTLMVEDLQRLLDAVPEGGRQAYHHAIVEDNLLLKKTTRTRKVSWKYLQRLYGFDDPAYTRLNRLYHAHPGALPLLALLIGLTRDHIMHATAEFILPQPYGSVVDLPSLKAWMSQYWGDTRTETSRHAIAQRVLSSWAQSGHLKGIKTKRRIRVAPSPEAVAFALYLGHQEGARGLLLYQTVYARALDASEGELDELAYQASTLGQLKYRRIADVLEITFPEP</sequence>
<accession>A0A841I4M3</accession>
<protein>
    <recommendedName>
        <fullName evidence="3">DUF1819 family protein</fullName>
    </recommendedName>
</protein>
<dbReference type="EMBL" id="JACHHG010000011">
    <property type="protein sequence ID" value="MBB6099348.1"/>
    <property type="molecule type" value="Genomic_DNA"/>
</dbReference>
<evidence type="ECO:0008006" key="3">
    <source>
        <dbReference type="Google" id="ProtNLM"/>
    </source>
</evidence>
<evidence type="ECO:0000313" key="2">
    <source>
        <dbReference type="Proteomes" id="UP000569951"/>
    </source>
</evidence>
<proteinExistence type="predicted"/>